<proteinExistence type="predicted"/>
<comment type="caution">
    <text evidence="1">The sequence shown here is derived from an EMBL/GenBank/DDBJ whole genome shotgun (WGS) entry which is preliminary data.</text>
</comment>
<name>A0A392VV92_9FABA</name>
<keyword evidence="2" id="KW-1185">Reference proteome</keyword>
<evidence type="ECO:0000313" key="2">
    <source>
        <dbReference type="Proteomes" id="UP000265520"/>
    </source>
</evidence>
<reference evidence="1 2" key="1">
    <citation type="journal article" date="2018" name="Front. Plant Sci.">
        <title>Red Clover (Trifolium pratense) and Zigzag Clover (T. medium) - A Picture of Genomic Similarities and Differences.</title>
        <authorList>
            <person name="Dluhosova J."/>
            <person name="Istvanek J."/>
            <person name="Nedelnik J."/>
            <person name="Repkova J."/>
        </authorList>
    </citation>
    <scope>NUCLEOTIDE SEQUENCE [LARGE SCALE GENOMIC DNA]</scope>
    <source>
        <strain evidence="2">cv. 10/8</strain>
        <tissue evidence="1">Leaf</tissue>
    </source>
</reference>
<sequence length="27" mass="3072">ATFLIVARRREPRDLASACQARLGERD</sequence>
<organism evidence="1 2">
    <name type="scientific">Trifolium medium</name>
    <dbReference type="NCBI Taxonomy" id="97028"/>
    <lineage>
        <taxon>Eukaryota</taxon>
        <taxon>Viridiplantae</taxon>
        <taxon>Streptophyta</taxon>
        <taxon>Embryophyta</taxon>
        <taxon>Tracheophyta</taxon>
        <taxon>Spermatophyta</taxon>
        <taxon>Magnoliopsida</taxon>
        <taxon>eudicotyledons</taxon>
        <taxon>Gunneridae</taxon>
        <taxon>Pentapetalae</taxon>
        <taxon>rosids</taxon>
        <taxon>fabids</taxon>
        <taxon>Fabales</taxon>
        <taxon>Fabaceae</taxon>
        <taxon>Papilionoideae</taxon>
        <taxon>50 kb inversion clade</taxon>
        <taxon>NPAAA clade</taxon>
        <taxon>Hologalegina</taxon>
        <taxon>IRL clade</taxon>
        <taxon>Trifolieae</taxon>
        <taxon>Trifolium</taxon>
    </lineage>
</organism>
<dbReference type="EMBL" id="LXQA011283723">
    <property type="protein sequence ID" value="MCI91847.1"/>
    <property type="molecule type" value="Genomic_DNA"/>
</dbReference>
<evidence type="ECO:0000313" key="1">
    <source>
        <dbReference type="EMBL" id="MCI91847.1"/>
    </source>
</evidence>
<dbReference type="Proteomes" id="UP000265520">
    <property type="component" value="Unassembled WGS sequence"/>
</dbReference>
<protein>
    <submittedName>
        <fullName evidence="1">Uncharacterized protein</fullName>
    </submittedName>
</protein>
<dbReference type="AlphaFoldDB" id="A0A392VV92"/>
<feature type="non-terminal residue" evidence="1">
    <location>
        <position position="1"/>
    </location>
</feature>
<accession>A0A392VV92</accession>